<keyword evidence="5" id="KW-1185">Reference proteome</keyword>
<evidence type="ECO:0000259" key="2">
    <source>
        <dbReference type="Pfam" id="PF00582"/>
    </source>
</evidence>
<evidence type="ECO:0000313" key="6">
    <source>
        <dbReference type="Proteomes" id="UP000469870"/>
    </source>
</evidence>
<name>A0A6I2GHK9_9LACT</name>
<dbReference type="EMBL" id="WJQS01000002">
    <property type="protein sequence ID" value="MRI84749.1"/>
    <property type="molecule type" value="Genomic_DNA"/>
</dbReference>
<gene>
    <name evidence="4" type="ORF">GIY09_02400</name>
    <name evidence="3" type="ORF">GIY11_00525</name>
</gene>
<proteinExistence type="inferred from homology"/>
<feature type="domain" description="UspA" evidence="2">
    <location>
        <begin position="5"/>
        <end position="132"/>
    </location>
</feature>
<dbReference type="Proteomes" id="UP000469870">
    <property type="component" value="Unassembled WGS sequence"/>
</dbReference>
<organism evidence="4 5">
    <name type="scientific">Fundicoccus ignavus</name>
    <dbReference type="NCBI Taxonomy" id="2664442"/>
    <lineage>
        <taxon>Bacteria</taxon>
        <taxon>Bacillati</taxon>
        <taxon>Bacillota</taxon>
        <taxon>Bacilli</taxon>
        <taxon>Lactobacillales</taxon>
        <taxon>Aerococcaceae</taxon>
        <taxon>Fundicoccus</taxon>
    </lineage>
</organism>
<reference evidence="5 6" key="1">
    <citation type="submission" date="2019-11" db="EMBL/GenBank/DDBJ databases">
        <title>Characterisation of Fundicoccus ignavus gen. nov. sp. nov., a novel genus of the family Aerococcaceae isolated from bulk tank milk.</title>
        <authorList>
            <person name="Siebert A."/>
            <person name="Huptas C."/>
            <person name="Wenning M."/>
            <person name="Scherer S."/>
            <person name="Doll E.V."/>
        </authorList>
    </citation>
    <scope>NUCLEOTIDE SEQUENCE [LARGE SCALE GENOMIC DNA]</scope>
    <source>
        <strain evidence="3 6">DSM 109653</strain>
        <strain evidence="4 5">WS4759</strain>
    </source>
</reference>
<sequence>MSTVYRNILLPVDGSQQSIDAFKSGILLAKKLESNVYLVLVLDENSDEIVVNKREAFLGSLADFASKEGVKLHKEIIYGDPRSQIANDLIDRWSINLIVMGSTGKGRIAKMTIGSVTEYVLRNAKCAVLISR</sequence>
<dbReference type="PANTHER" id="PTHR46268:SF6">
    <property type="entry name" value="UNIVERSAL STRESS PROTEIN UP12"/>
    <property type="match status" value="1"/>
</dbReference>
<dbReference type="RefSeq" id="WP_153861060.1">
    <property type="nucleotide sequence ID" value="NZ_WJQR01000001.1"/>
</dbReference>
<accession>A0A6I2GHK9</accession>
<comment type="similarity">
    <text evidence="1">Belongs to the universal stress protein A family.</text>
</comment>
<evidence type="ECO:0000313" key="5">
    <source>
        <dbReference type="Proteomes" id="UP000430975"/>
    </source>
</evidence>
<dbReference type="SUPFAM" id="SSF52402">
    <property type="entry name" value="Adenine nucleotide alpha hydrolases-like"/>
    <property type="match status" value="1"/>
</dbReference>
<dbReference type="EMBL" id="WJQR01000001">
    <property type="protein sequence ID" value="MRI80517.1"/>
    <property type="molecule type" value="Genomic_DNA"/>
</dbReference>
<protein>
    <recommendedName>
        <fullName evidence="2">UspA domain-containing protein</fullName>
    </recommendedName>
</protein>
<dbReference type="AlphaFoldDB" id="A0A6I2GHK9"/>
<dbReference type="PRINTS" id="PR01438">
    <property type="entry name" value="UNVRSLSTRESS"/>
</dbReference>
<dbReference type="InterPro" id="IPR006016">
    <property type="entry name" value="UspA"/>
</dbReference>
<evidence type="ECO:0000313" key="3">
    <source>
        <dbReference type="EMBL" id="MRI80517.1"/>
    </source>
</evidence>
<evidence type="ECO:0000256" key="1">
    <source>
        <dbReference type="ARBA" id="ARBA00008791"/>
    </source>
</evidence>
<dbReference type="Pfam" id="PF00582">
    <property type="entry name" value="Usp"/>
    <property type="match status" value="1"/>
</dbReference>
<dbReference type="InterPro" id="IPR014729">
    <property type="entry name" value="Rossmann-like_a/b/a_fold"/>
</dbReference>
<evidence type="ECO:0000313" key="4">
    <source>
        <dbReference type="EMBL" id="MRI84749.1"/>
    </source>
</evidence>
<dbReference type="PANTHER" id="PTHR46268">
    <property type="entry name" value="STRESS RESPONSE PROTEIN NHAX"/>
    <property type="match status" value="1"/>
</dbReference>
<dbReference type="InterPro" id="IPR006015">
    <property type="entry name" value="Universal_stress_UspA"/>
</dbReference>
<dbReference type="Gene3D" id="3.40.50.620">
    <property type="entry name" value="HUPs"/>
    <property type="match status" value="1"/>
</dbReference>
<dbReference type="CDD" id="cd00293">
    <property type="entry name" value="USP-like"/>
    <property type="match status" value="1"/>
</dbReference>
<dbReference type="Proteomes" id="UP000430975">
    <property type="component" value="Unassembled WGS sequence"/>
</dbReference>
<comment type="caution">
    <text evidence="4">The sequence shown here is derived from an EMBL/GenBank/DDBJ whole genome shotgun (WGS) entry which is preliminary data.</text>
</comment>